<feature type="transmembrane region" description="Helical" evidence="5">
    <location>
        <begin position="109"/>
        <end position="132"/>
    </location>
</feature>
<reference evidence="7 8" key="1">
    <citation type="submission" date="2010-08" db="EMBL/GenBank/DDBJ databases">
        <authorList>
            <person name="Muzny D."/>
            <person name="Qin X."/>
            <person name="Buhay C."/>
            <person name="Dugan-Rocha S."/>
            <person name="Ding Y."/>
            <person name="Chen G."/>
            <person name="Hawes A."/>
            <person name="Holder M."/>
            <person name="Jhangiani S."/>
            <person name="Johnson A."/>
            <person name="Khan Z."/>
            <person name="Li Z."/>
            <person name="Liu W."/>
            <person name="Liu X."/>
            <person name="Perez L."/>
            <person name="Shen H."/>
            <person name="Wang Q."/>
            <person name="Watt J."/>
            <person name="Xi L."/>
            <person name="Xin Y."/>
            <person name="Zhou J."/>
            <person name="Deng J."/>
            <person name="Jiang H."/>
            <person name="Liu Y."/>
            <person name="Qu J."/>
            <person name="Song X.-Z."/>
            <person name="Zhang L."/>
            <person name="Villasana D."/>
            <person name="Johnson A."/>
            <person name="Liu J."/>
            <person name="Liyanage D."/>
            <person name="Lorensuhewa L."/>
            <person name="Robinson T."/>
            <person name="Song A."/>
            <person name="Song B.-B."/>
            <person name="Dinh H."/>
            <person name="Thornton R."/>
            <person name="Coyle M."/>
            <person name="Francisco L."/>
            <person name="Jackson L."/>
            <person name="Javaid M."/>
            <person name="Korchina V."/>
            <person name="Kovar C."/>
            <person name="Mata R."/>
            <person name="Mathew T."/>
            <person name="Ngo R."/>
            <person name="Nguyen L."/>
            <person name="Nguyen N."/>
            <person name="Okwuonu G."/>
            <person name="Ongeri F."/>
            <person name="Pham C."/>
            <person name="Simmons D."/>
            <person name="Wilczek-Boney K."/>
            <person name="Hale W."/>
            <person name="Jakkamsetti A."/>
            <person name="Pham P."/>
            <person name="Ruth R."/>
            <person name="San Lucas F."/>
            <person name="Warren J."/>
            <person name="Zhang J."/>
            <person name="Zhao Z."/>
            <person name="Zhou C."/>
            <person name="Zhu D."/>
            <person name="Lee S."/>
            <person name="Bess C."/>
            <person name="Blankenburg K."/>
            <person name="Forbes L."/>
            <person name="Fu Q."/>
            <person name="Gubbala S."/>
            <person name="Hirani K."/>
            <person name="Jayaseelan J.C."/>
            <person name="Lara F."/>
            <person name="Munidasa M."/>
            <person name="Palculict T."/>
            <person name="Patil S."/>
            <person name="Pu L.-L."/>
            <person name="Saada N."/>
            <person name="Tang L."/>
            <person name="Weissenberger G."/>
            <person name="Zhu Y."/>
            <person name="Hemphill L."/>
            <person name="Shang Y."/>
            <person name="Youmans B."/>
            <person name="Ayvaz T."/>
            <person name="Ross M."/>
            <person name="Santibanez J."/>
            <person name="Aqrawi P."/>
            <person name="Gross S."/>
            <person name="Joshi V."/>
            <person name="Fowler G."/>
            <person name="Nazareth L."/>
            <person name="Reid J."/>
            <person name="Worley K."/>
            <person name="Petrosino J."/>
            <person name="Highlander S."/>
            <person name="Gibbs R."/>
        </authorList>
    </citation>
    <scope>NUCLEOTIDE SEQUENCE [LARGE SCALE GENOMIC DNA]</scope>
    <source>
        <strain evidence="7 8">ATCC 33035</strain>
    </source>
</reference>
<sequence length="424" mass="44991">MRGLMASAWRRNFLFVIWSEYMTPTESAAAKPPLITPTFVLAWVANFCQFLVFYLFVTTMALYAVESFGASDTVGGFASSAFVLGATCMRVFSGWIVDRVGHKKAALASLAFVTLVAVAYFFAHNVAVLIIVRMVHGAAYALTSTALMAVAQSVIPHERRAEGTGYFALGTTLATAFGPAIGLLLANNIGYTTLFAVALGANIVSLILALVLRYPAEVSSEKPAFSLRNAVHPNVVPIGLFMLLVGIAYSGVVTYLNAYARKEDLATGAGLFFIGYAVTMLIMRFFLGRIQDHKGDNAVMYLGLAAFVVALLIMGFPTNDVMLVVAGACTGLGFGTLSPACQAISVRSVSAAQLGAGISTMFLLMDLGIGLAPFGLGPIVAATGFDTMYLILAGLVVIAAIYYFFVHGRFPKAKGHHLSFEAGK</sequence>
<feature type="transmembrane region" description="Helical" evidence="5">
    <location>
        <begin position="268"/>
        <end position="287"/>
    </location>
</feature>
<dbReference type="GO" id="GO:0022857">
    <property type="term" value="F:transmembrane transporter activity"/>
    <property type="evidence" value="ECO:0007669"/>
    <property type="project" value="InterPro"/>
</dbReference>
<dbReference type="CDD" id="cd17489">
    <property type="entry name" value="MFS_YfcJ_like"/>
    <property type="match status" value="1"/>
</dbReference>
<dbReference type="PANTHER" id="PTHR23531">
    <property type="entry name" value="QUINOLENE RESISTANCE PROTEIN NORA"/>
    <property type="match status" value="1"/>
</dbReference>
<protein>
    <submittedName>
        <fullName evidence="7">Transporter, major facilitator family protein</fullName>
    </submittedName>
</protein>
<organism evidence="7 8">
    <name type="scientific">Corynebacterium pseudogenitalium ATCC 33035</name>
    <dbReference type="NCBI Taxonomy" id="525264"/>
    <lineage>
        <taxon>Bacteria</taxon>
        <taxon>Bacillati</taxon>
        <taxon>Actinomycetota</taxon>
        <taxon>Actinomycetes</taxon>
        <taxon>Mycobacteriales</taxon>
        <taxon>Corynebacteriaceae</taxon>
        <taxon>Corynebacterium</taxon>
    </lineage>
</organism>
<dbReference type="InterPro" id="IPR020846">
    <property type="entry name" value="MFS_dom"/>
</dbReference>
<comment type="caution">
    <text evidence="7">The sequence shown here is derived from an EMBL/GenBank/DDBJ whole genome shotgun (WGS) entry which is preliminary data.</text>
</comment>
<feature type="transmembrane region" description="Helical" evidence="5">
    <location>
        <begin position="299"/>
        <end position="316"/>
    </location>
</feature>
<proteinExistence type="predicted"/>
<feature type="transmembrane region" description="Helical" evidence="5">
    <location>
        <begin position="235"/>
        <end position="256"/>
    </location>
</feature>
<dbReference type="InterPro" id="IPR011701">
    <property type="entry name" value="MFS"/>
</dbReference>
<evidence type="ECO:0000256" key="3">
    <source>
        <dbReference type="ARBA" id="ARBA00022989"/>
    </source>
</evidence>
<dbReference type="PANTHER" id="PTHR23531:SF1">
    <property type="entry name" value="QUINOLENE RESISTANCE PROTEIN NORA"/>
    <property type="match status" value="1"/>
</dbReference>
<feature type="transmembrane region" description="Helical" evidence="5">
    <location>
        <begin position="192"/>
        <end position="214"/>
    </location>
</feature>
<gene>
    <name evidence="7" type="ORF">HMPREF0305_11029</name>
</gene>
<keyword evidence="4 5" id="KW-0472">Membrane</keyword>
<dbReference type="HOGENOM" id="CLU_001265_10_13_11"/>
<dbReference type="InterPro" id="IPR036259">
    <property type="entry name" value="MFS_trans_sf"/>
</dbReference>
<dbReference type="SUPFAM" id="SSF103473">
    <property type="entry name" value="MFS general substrate transporter"/>
    <property type="match status" value="1"/>
</dbReference>
<evidence type="ECO:0000256" key="4">
    <source>
        <dbReference type="ARBA" id="ARBA00023136"/>
    </source>
</evidence>
<feature type="transmembrane region" description="Helical" evidence="5">
    <location>
        <begin position="356"/>
        <end position="376"/>
    </location>
</feature>
<feature type="transmembrane region" description="Helical" evidence="5">
    <location>
        <begin position="77"/>
        <end position="97"/>
    </location>
</feature>
<evidence type="ECO:0000256" key="5">
    <source>
        <dbReference type="SAM" id="Phobius"/>
    </source>
</evidence>
<dbReference type="AlphaFoldDB" id="E2S3C7"/>
<accession>E2S3C7</accession>
<dbReference type="Pfam" id="PF07690">
    <property type="entry name" value="MFS_1"/>
    <property type="match status" value="1"/>
</dbReference>
<feature type="domain" description="Major facilitator superfamily (MFS) profile" evidence="6">
    <location>
        <begin position="38"/>
        <end position="411"/>
    </location>
</feature>
<keyword evidence="3 5" id="KW-1133">Transmembrane helix</keyword>
<keyword evidence="8" id="KW-1185">Reference proteome</keyword>
<dbReference type="eggNOG" id="COG2814">
    <property type="taxonomic scope" value="Bacteria"/>
</dbReference>
<dbReference type="EMBL" id="ABYQ02000007">
    <property type="protein sequence ID" value="EFQ80718.1"/>
    <property type="molecule type" value="Genomic_DNA"/>
</dbReference>
<dbReference type="PROSITE" id="PS50850">
    <property type="entry name" value="MFS"/>
    <property type="match status" value="1"/>
</dbReference>
<feature type="transmembrane region" description="Helical" evidence="5">
    <location>
        <begin position="138"/>
        <end position="155"/>
    </location>
</feature>
<feature type="transmembrane region" description="Helical" evidence="5">
    <location>
        <begin position="388"/>
        <end position="406"/>
    </location>
</feature>
<dbReference type="GO" id="GO:0005886">
    <property type="term" value="C:plasma membrane"/>
    <property type="evidence" value="ECO:0007669"/>
    <property type="project" value="UniProtKB-SubCell"/>
</dbReference>
<comment type="subcellular location">
    <subcellularLocation>
        <location evidence="1">Cell membrane</location>
        <topology evidence="1">Multi-pass membrane protein</topology>
    </subcellularLocation>
</comment>
<dbReference type="Proteomes" id="UP000003020">
    <property type="component" value="Unassembled WGS sequence"/>
</dbReference>
<dbReference type="InterPro" id="IPR052714">
    <property type="entry name" value="MFS_Exporter"/>
</dbReference>
<keyword evidence="2 5" id="KW-0812">Transmembrane</keyword>
<name>E2S3C7_9CORY</name>
<evidence type="ECO:0000313" key="8">
    <source>
        <dbReference type="Proteomes" id="UP000003020"/>
    </source>
</evidence>
<evidence type="ECO:0000256" key="2">
    <source>
        <dbReference type="ARBA" id="ARBA00022692"/>
    </source>
</evidence>
<feature type="transmembrane region" description="Helical" evidence="5">
    <location>
        <begin position="40"/>
        <end position="65"/>
    </location>
</feature>
<feature type="transmembrane region" description="Helical" evidence="5">
    <location>
        <begin position="167"/>
        <end position="186"/>
    </location>
</feature>
<dbReference type="Gene3D" id="1.20.1250.20">
    <property type="entry name" value="MFS general substrate transporter like domains"/>
    <property type="match status" value="1"/>
</dbReference>
<evidence type="ECO:0000313" key="7">
    <source>
        <dbReference type="EMBL" id="EFQ80718.1"/>
    </source>
</evidence>
<evidence type="ECO:0000259" key="6">
    <source>
        <dbReference type="PROSITE" id="PS50850"/>
    </source>
</evidence>
<feature type="transmembrane region" description="Helical" evidence="5">
    <location>
        <begin position="322"/>
        <end position="344"/>
    </location>
</feature>
<evidence type="ECO:0000256" key="1">
    <source>
        <dbReference type="ARBA" id="ARBA00004651"/>
    </source>
</evidence>